<evidence type="ECO:0000256" key="6">
    <source>
        <dbReference type="RuleBase" id="RU004466"/>
    </source>
</evidence>
<dbReference type="InterPro" id="IPR008949">
    <property type="entry name" value="Isoprenoid_synthase_dom_sf"/>
</dbReference>
<dbReference type="Proteomes" id="UP000326944">
    <property type="component" value="Chromosome"/>
</dbReference>
<dbReference type="OrthoDB" id="9805316at2"/>
<dbReference type="KEGG" id="sulg:FJR48_04745"/>
<proteinExistence type="inferred from homology"/>
<organism evidence="7 8">
    <name type="scientific">Sulfurimonas lithotrophica</name>
    <dbReference type="NCBI Taxonomy" id="2590022"/>
    <lineage>
        <taxon>Bacteria</taxon>
        <taxon>Pseudomonadati</taxon>
        <taxon>Campylobacterota</taxon>
        <taxon>Epsilonproteobacteria</taxon>
        <taxon>Campylobacterales</taxon>
        <taxon>Sulfurimonadaceae</taxon>
        <taxon>Sulfurimonas</taxon>
    </lineage>
</organism>
<name>A0A5P8P0E4_9BACT</name>
<dbReference type="GO" id="GO:0008299">
    <property type="term" value="P:isoprenoid biosynthetic process"/>
    <property type="evidence" value="ECO:0007669"/>
    <property type="project" value="InterPro"/>
</dbReference>
<keyword evidence="3 6" id="KW-0808">Transferase</keyword>
<dbReference type="PANTHER" id="PTHR12001:SF69">
    <property type="entry name" value="ALL TRANS-POLYPRENYL-DIPHOSPHATE SYNTHASE PDSS1"/>
    <property type="match status" value="1"/>
</dbReference>
<accession>A0A5P8P0E4</accession>
<sequence length="295" mass="32626">MQRVEDEILRLIDECDYSEVTRLFKNLSGGKRLRAKLILKIASNHEMAPLLAAIVELIHAASLLHDDVIDEADTRRGVASVNATDGSKTAVMLGDILYSKAFTELVNFDKDIAKTIASSVTALSKGEMMDVKMADEFNADEDKYLDMLYLKTATLIEAAAAAAAMLVGKDVEAHAIYGKNLGLSFQIIDDILDITQDSATLGKPALNDFVEGKCTLPYIYLHRKLDDSDKKRLESLHAKKLDENDSVWIKEKMQEYKTVEQSFELAALLSDEAKGVMSADAELVAILDSMIKRSF</sequence>
<evidence type="ECO:0000256" key="3">
    <source>
        <dbReference type="ARBA" id="ARBA00022679"/>
    </source>
</evidence>
<dbReference type="CDD" id="cd00685">
    <property type="entry name" value="Trans_IPPS_HT"/>
    <property type="match status" value="1"/>
</dbReference>
<keyword evidence="5" id="KW-0460">Magnesium</keyword>
<dbReference type="GO" id="GO:0046872">
    <property type="term" value="F:metal ion binding"/>
    <property type="evidence" value="ECO:0007669"/>
    <property type="project" value="UniProtKB-KW"/>
</dbReference>
<dbReference type="SFLD" id="SFLDS00005">
    <property type="entry name" value="Isoprenoid_Synthase_Type_I"/>
    <property type="match status" value="1"/>
</dbReference>
<evidence type="ECO:0000256" key="5">
    <source>
        <dbReference type="ARBA" id="ARBA00022842"/>
    </source>
</evidence>
<dbReference type="InterPro" id="IPR033749">
    <property type="entry name" value="Polyprenyl_synt_CS"/>
</dbReference>
<dbReference type="AlphaFoldDB" id="A0A5P8P0E4"/>
<dbReference type="GO" id="GO:0004659">
    <property type="term" value="F:prenyltransferase activity"/>
    <property type="evidence" value="ECO:0007669"/>
    <property type="project" value="InterPro"/>
</dbReference>
<evidence type="ECO:0000313" key="8">
    <source>
        <dbReference type="Proteomes" id="UP000326944"/>
    </source>
</evidence>
<evidence type="ECO:0000256" key="1">
    <source>
        <dbReference type="ARBA" id="ARBA00001946"/>
    </source>
</evidence>
<comment type="cofactor">
    <cofactor evidence="1">
        <name>Mg(2+)</name>
        <dbReference type="ChEBI" id="CHEBI:18420"/>
    </cofactor>
</comment>
<keyword evidence="8" id="KW-1185">Reference proteome</keyword>
<protein>
    <submittedName>
        <fullName evidence="7">Polyprenyl synthetase family protein</fullName>
    </submittedName>
</protein>
<dbReference type="Gene3D" id="1.10.600.10">
    <property type="entry name" value="Farnesyl Diphosphate Synthase"/>
    <property type="match status" value="1"/>
</dbReference>
<evidence type="ECO:0000256" key="2">
    <source>
        <dbReference type="ARBA" id="ARBA00006706"/>
    </source>
</evidence>
<dbReference type="PROSITE" id="PS00444">
    <property type="entry name" value="POLYPRENYL_SYNTHASE_2"/>
    <property type="match status" value="1"/>
</dbReference>
<evidence type="ECO:0000256" key="4">
    <source>
        <dbReference type="ARBA" id="ARBA00022723"/>
    </source>
</evidence>
<keyword evidence="4" id="KW-0479">Metal-binding</keyword>
<evidence type="ECO:0000313" key="7">
    <source>
        <dbReference type="EMBL" id="QFR49070.1"/>
    </source>
</evidence>
<dbReference type="SUPFAM" id="SSF48576">
    <property type="entry name" value="Terpenoid synthases"/>
    <property type="match status" value="1"/>
</dbReference>
<dbReference type="PANTHER" id="PTHR12001">
    <property type="entry name" value="GERANYLGERANYL PYROPHOSPHATE SYNTHASE"/>
    <property type="match status" value="1"/>
</dbReference>
<gene>
    <name evidence="7" type="ORF">FJR48_04745</name>
</gene>
<comment type="similarity">
    <text evidence="2 6">Belongs to the FPP/GGPP synthase family.</text>
</comment>
<dbReference type="InterPro" id="IPR000092">
    <property type="entry name" value="Polyprenyl_synt"/>
</dbReference>
<reference evidence="7 8" key="1">
    <citation type="submission" date="2019-09" db="EMBL/GenBank/DDBJ databases">
        <title>Sulfurimonas gotlandica sp. nov., a chemoautotrophic and psychrotolerant epsilonproteobacterium isolated from a pelagic redoxcline, and an emended description of the genus Sulfurimonas.</title>
        <authorList>
            <person name="Wang S."/>
            <person name="Jiang L."/>
            <person name="Shao S."/>
        </authorList>
    </citation>
    <scope>NUCLEOTIDE SEQUENCE [LARGE SCALE GENOMIC DNA]</scope>
    <source>
        <strain evidence="7 8">GYSZ_1</strain>
    </source>
</reference>
<dbReference type="EMBL" id="CP043617">
    <property type="protein sequence ID" value="QFR49070.1"/>
    <property type="molecule type" value="Genomic_DNA"/>
</dbReference>
<dbReference type="PROSITE" id="PS00723">
    <property type="entry name" value="POLYPRENYL_SYNTHASE_1"/>
    <property type="match status" value="1"/>
</dbReference>
<dbReference type="Pfam" id="PF00348">
    <property type="entry name" value="polyprenyl_synt"/>
    <property type="match status" value="1"/>
</dbReference>
<dbReference type="RefSeq" id="WP_152307013.1">
    <property type="nucleotide sequence ID" value="NZ_CP043617.1"/>
</dbReference>